<dbReference type="SUPFAM" id="SSF53067">
    <property type="entry name" value="Actin-like ATPase domain"/>
    <property type="match status" value="2"/>
</dbReference>
<dbReference type="InterPro" id="IPR043129">
    <property type="entry name" value="ATPase_NBD"/>
</dbReference>
<feature type="domain" description="Carbohydrate kinase FGGY N-terminal" evidence="4">
    <location>
        <begin position="5"/>
        <end position="237"/>
    </location>
</feature>
<dbReference type="InterPro" id="IPR018484">
    <property type="entry name" value="FGGY_N"/>
</dbReference>
<dbReference type="PANTHER" id="PTHR43095:SF5">
    <property type="entry name" value="XYLULOSE KINASE"/>
    <property type="match status" value="1"/>
</dbReference>
<evidence type="ECO:0000256" key="1">
    <source>
        <dbReference type="ARBA" id="ARBA00009156"/>
    </source>
</evidence>
<dbReference type="GO" id="GO:0005975">
    <property type="term" value="P:carbohydrate metabolic process"/>
    <property type="evidence" value="ECO:0007669"/>
    <property type="project" value="InterPro"/>
</dbReference>
<organism evidence="6 7">
    <name type="scientific">Limimaricola pyoseonensis</name>
    <dbReference type="NCBI Taxonomy" id="521013"/>
    <lineage>
        <taxon>Bacteria</taxon>
        <taxon>Pseudomonadati</taxon>
        <taxon>Pseudomonadota</taxon>
        <taxon>Alphaproteobacteria</taxon>
        <taxon>Rhodobacterales</taxon>
        <taxon>Paracoccaceae</taxon>
        <taxon>Limimaricola</taxon>
    </lineage>
</organism>
<dbReference type="Proteomes" id="UP000198922">
    <property type="component" value="Unassembled WGS sequence"/>
</dbReference>
<proteinExistence type="inferred from homology"/>
<evidence type="ECO:0000259" key="4">
    <source>
        <dbReference type="Pfam" id="PF00370"/>
    </source>
</evidence>
<dbReference type="STRING" id="521013.SAMN04488567_3133"/>
<dbReference type="AlphaFoldDB" id="A0A1G7HFK0"/>
<dbReference type="InterPro" id="IPR050406">
    <property type="entry name" value="FGGY_Carb_Kinase"/>
</dbReference>
<evidence type="ECO:0000256" key="3">
    <source>
        <dbReference type="ARBA" id="ARBA00022777"/>
    </source>
</evidence>
<comment type="similarity">
    <text evidence="1">Belongs to the FGGY kinase family.</text>
</comment>
<evidence type="ECO:0000313" key="6">
    <source>
        <dbReference type="EMBL" id="SDE99158.1"/>
    </source>
</evidence>
<dbReference type="Pfam" id="PF00370">
    <property type="entry name" value="FGGY_N"/>
    <property type="match status" value="1"/>
</dbReference>
<feature type="domain" description="Carbohydrate kinase FGGY C-terminal" evidence="5">
    <location>
        <begin position="246"/>
        <end position="418"/>
    </location>
</feature>
<protein>
    <submittedName>
        <fullName evidence="6">Sugar (Pentulose or hexulose) kinase</fullName>
    </submittedName>
</protein>
<accession>A0A1G7HFK0</accession>
<keyword evidence="7" id="KW-1185">Reference proteome</keyword>
<dbReference type="Gene3D" id="3.30.420.40">
    <property type="match status" value="2"/>
</dbReference>
<dbReference type="PANTHER" id="PTHR43095">
    <property type="entry name" value="SUGAR KINASE"/>
    <property type="match status" value="1"/>
</dbReference>
<reference evidence="7" key="1">
    <citation type="submission" date="2016-10" db="EMBL/GenBank/DDBJ databases">
        <authorList>
            <person name="Varghese N."/>
            <person name="Submissions S."/>
        </authorList>
    </citation>
    <scope>NUCLEOTIDE SEQUENCE [LARGE SCALE GENOMIC DNA]</scope>
    <source>
        <strain evidence="7">DSM 21424</strain>
    </source>
</reference>
<dbReference type="GO" id="GO:0016301">
    <property type="term" value="F:kinase activity"/>
    <property type="evidence" value="ECO:0007669"/>
    <property type="project" value="UniProtKB-KW"/>
</dbReference>
<name>A0A1G7HFK0_9RHOB</name>
<sequence>MSHVAVLDLGKTNVKLALVDRAGLREVAVRKTPNAVRPGPPYPHFDTDAQWAFFAAALRELGEAHEIDAISITAHGATGALLRADGSLALPVLDYEHAIPAEAVAAYDAVRPDFAETGSPRLGCGLNLGAQLHWQMQAFPEARDAALFLTWPQYWAHRLTGVAAVEPTSLGCHTDLWNPWTGELSSLVESMRWRELFPPVRGAHDVLGGLSAQAARETGLPVGLPVHCGIHDSNASLYPHLARRDGAFSVVSTGTWVVCMSVGGAARRLDPARDTLVNTDAQGHPVPSARFMGGREFELVRNGRDVIWSETDMERMFTGGPMLLPAVEPGSGPFRCRAARWTAEPATDGERMLALSWYLALMTTTCLELTGGAGPVIVEGPFAGNGAYLEMLATATGRPVETAASATGTAVGAALLACPGAAAGATRPGPPGSALLREHAARWRCTVGSVEVPVSGSPA</sequence>
<dbReference type="InterPro" id="IPR049382">
    <property type="entry name" value="FGGY_C_2"/>
</dbReference>
<dbReference type="Pfam" id="PF21546">
    <property type="entry name" value="FGGY_C_2"/>
    <property type="match status" value="1"/>
</dbReference>
<dbReference type="EMBL" id="FNAT01000006">
    <property type="protein sequence ID" value="SDE99158.1"/>
    <property type="molecule type" value="Genomic_DNA"/>
</dbReference>
<evidence type="ECO:0000313" key="7">
    <source>
        <dbReference type="Proteomes" id="UP000198922"/>
    </source>
</evidence>
<keyword evidence="3 6" id="KW-0418">Kinase</keyword>
<gene>
    <name evidence="6" type="ORF">SAMN04488567_3133</name>
</gene>
<evidence type="ECO:0000259" key="5">
    <source>
        <dbReference type="Pfam" id="PF21546"/>
    </source>
</evidence>
<dbReference type="CDD" id="cd07772">
    <property type="entry name" value="ASKHA_NBD_FGGY_NaCK-like"/>
    <property type="match status" value="1"/>
</dbReference>
<evidence type="ECO:0000256" key="2">
    <source>
        <dbReference type="ARBA" id="ARBA00022679"/>
    </source>
</evidence>
<dbReference type="OrthoDB" id="9786272at2"/>
<keyword evidence="2" id="KW-0808">Transferase</keyword>
<dbReference type="RefSeq" id="WP_090113537.1">
    <property type="nucleotide sequence ID" value="NZ_FNAT01000006.1"/>
</dbReference>